<evidence type="ECO:0000259" key="10">
    <source>
        <dbReference type="Pfam" id="PF16656"/>
    </source>
</evidence>
<dbReference type="Proteomes" id="UP001491310">
    <property type="component" value="Unassembled WGS sequence"/>
</dbReference>
<evidence type="ECO:0000259" key="9">
    <source>
        <dbReference type="Pfam" id="PF14008"/>
    </source>
</evidence>
<evidence type="ECO:0000313" key="11">
    <source>
        <dbReference type="EMBL" id="KAK9909401.1"/>
    </source>
</evidence>
<evidence type="ECO:0000256" key="7">
    <source>
        <dbReference type="RuleBase" id="RU361203"/>
    </source>
</evidence>
<evidence type="ECO:0000256" key="4">
    <source>
        <dbReference type="ARBA" id="ARBA00022525"/>
    </source>
</evidence>
<evidence type="ECO:0000256" key="3">
    <source>
        <dbReference type="ARBA" id="ARBA00011738"/>
    </source>
</evidence>
<dbReference type="InterPro" id="IPR004843">
    <property type="entry name" value="Calcineurin-like_PHP"/>
</dbReference>
<dbReference type="InterPro" id="IPR016024">
    <property type="entry name" value="ARM-type_fold"/>
</dbReference>
<evidence type="ECO:0000313" key="12">
    <source>
        <dbReference type="Proteomes" id="UP001491310"/>
    </source>
</evidence>
<dbReference type="Pfam" id="PF00514">
    <property type="entry name" value="Arm"/>
    <property type="match status" value="1"/>
</dbReference>
<evidence type="ECO:0000256" key="6">
    <source>
        <dbReference type="ARBA" id="ARBA00023180"/>
    </source>
</evidence>
<dbReference type="InterPro" id="IPR041792">
    <property type="entry name" value="MPP_PAP"/>
</dbReference>
<keyword evidence="12" id="KW-1185">Reference proteome</keyword>
<reference evidence="11 12" key="1">
    <citation type="journal article" date="2024" name="Nat. Commun.">
        <title>Phylogenomics reveals the evolutionary origins of lichenization in chlorophyte algae.</title>
        <authorList>
            <person name="Puginier C."/>
            <person name="Libourel C."/>
            <person name="Otte J."/>
            <person name="Skaloud P."/>
            <person name="Haon M."/>
            <person name="Grisel S."/>
            <person name="Petersen M."/>
            <person name="Berrin J.G."/>
            <person name="Delaux P.M."/>
            <person name="Dal Grande F."/>
            <person name="Keller J."/>
        </authorList>
    </citation>
    <scope>NUCLEOTIDE SEQUENCE [LARGE SCALE GENOMIC DNA]</scope>
    <source>
        <strain evidence="11 12">SAG 216-7</strain>
    </source>
</reference>
<dbReference type="EMBL" id="JALJOT010000006">
    <property type="protein sequence ID" value="KAK9909401.1"/>
    <property type="molecule type" value="Genomic_DNA"/>
</dbReference>
<dbReference type="SMART" id="SM00185">
    <property type="entry name" value="ARM"/>
    <property type="match status" value="3"/>
</dbReference>
<dbReference type="InterPro" id="IPR029052">
    <property type="entry name" value="Metallo-depent_PP-like"/>
</dbReference>
<dbReference type="Pfam" id="PF00149">
    <property type="entry name" value="Metallophos"/>
    <property type="match status" value="1"/>
</dbReference>
<comment type="subunit">
    <text evidence="3">Homodimer.</text>
</comment>
<evidence type="ECO:0000256" key="2">
    <source>
        <dbReference type="ARBA" id="ARBA00008723"/>
    </source>
</evidence>
<proteinExistence type="inferred from homology"/>
<keyword evidence="4" id="KW-0964">Secreted</keyword>
<evidence type="ECO:0000256" key="5">
    <source>
        <dbReference type="ARBA" id="ARBA00022729"/>
    </source>
</evidence>
<keyword evidence="6" id="KW-0325">Glycoprotein</keyword>
<dbReference type="Gene3D" id="2.60.40.380">
    <property type="entry name" value="Purple acid phosphatase-like, N-terminal"/>
    <property type="match status" value="1"/>
</dbReference>
<name>A0ABR2YR34_9CHLO</name>
<feature type="domain" description="Calcineurin-like phosphoesterase" evidence="8">
    <location>
        <begin position="624"/>
        <end position="816"/>
    </location>
</feature>
<keyword evidence="7" id="KW-0378">Hydrolase</keyword>
<comment type="subcellular location">
    <subcellularLocation>
        <location evidence="1">Secreted</location>
    </subcellularLocation>
</comment>
<gene>
    <name evidence="11" type="ORF">WJX75_001728</name>
</gene>
<dbReference type="PANTHER" id="PTHR45778:SF3">
    <property type="entry name" value="PURPLE ACID PHOSPHATASE"/>
    <property type="match status" value="1"/>
</dbReference>
<dbReference type="Gene3D" id="3.60.21.10">
    <property type="match status" value="1"/>
</dbReference>
<dbReference type="Pfam" id="PF16656">
    <property type="entry name" value="Pur_ac_phosph_N"/>
    <property type="match status" value="1"/>
</dbReference>
<feature type="domain" description="Purple acid phosphatase C-terminal" evidence="9">
    <location>
        <begin position="840"/>
        <end position="898"/>
    </location>
</feature>
<comment type="catalytic activity">
    <reaction evidence="7">
        <text>a phosphate monoester + H2O = an alcohol + phosphate</text>
        <dbReference type="Rhea" id="RHEA:15017"/>
        <dbReference type="ChEBI" id="CHEBI:15377"/>
        <dbReference type="ChEBI" id="CHEBI:30879"/>
        <dbReference type="ChEBI" id="CHEBI:43474"/>
        <dbReference type="ChEBI" id="CHEBI:67140"/>
        <dbReference type="EC" id="3.1.3.2"/>
    </reaction>
</comment>
<dbReference type="InterPro" id="IPR011989">
    <property type="entry name" value="ARM-like"/>
</dbReference>
<sequence>MLLADENLAENSAGLLRCLATPESSQELIEAGGVDRLVRLLSAASSKTREVAALALYHMSAASPAFCTEAFTSMCKEMLAKRGDALVLAALEPLYSSDAAEGAAAAYLLNVLTAAPGQQWPDYFICAGTGALPCLALTHDNHRVTNSVTKGPDSDAVRLRIVAPEANVIPQLINLMNSQDAQSHAAGAHALANVTAYRSGSCEACSRGQRGGGFGSFAQQRTQGACPHQPTGRVLASSAPCELLRLLCSSNDPAVVSACVAAISNLCATEEGQQRIHDEAKRSAPGLEGVKARLLQLISWKSLPARTMWARWLTAGAVLILFCGATAQTISQLVPGFKGFSGFTLSTDITTLTTSGQFVTVSWTGNPSPTNNDAIALYVLAPNVTVDGLSPFKFQWINRSPGSESSGSGSLKFQVFNQRYPTVFLYFSNITSVGFGNVAWSSSRVTAVSPPIAITPNEPTQGHLTFTSTQGEVSVQWTTRDVGTPVIKFGTSPGQYGAPVPAKTGGYTRDILCGVPANSYGYFDPGSLHYGTITGLAPNTRYYYTYGDATLGLFAPESTFVTPPLPDASAKVHIVAWADAGQANAADYDDLDTSPYGTEAHTYWTAYDTWEQEQATQPSSLKLVSRLLDEVKTFKPTLAINNGDISYARGSVSQWDVYFEQYKPLYTQLPVMSLPGNHERDWPNTGDRFYPLQSRSDSGGECGIPYQQRLRMPTANITNEWYSFDHGPIHFIQTSTEQPFGAGSPQWQFVVADLEKVDRSKTPWVVVGFHRPIYTTSLEGVTLASDQQVSNDLRDAYEQIFFQYEVDLTVSGHVHLYARTCPVLRKGCLGYNKTTGAPNAPIHLSIGNGGYAMTWFVNYDTPDYFDAHILEHGYIRAEVDATSLHITAIASETGKVMDDFTIKKAANFKPDINARNQFLYSGYQPNYKPSFLEAKDNVPNLSQIFDAYAKILRRPTFLKENGITDPTAAAKFIYKVGA</sequence>
<dbReference type="CDD" id="cd00839">
    <property type="entry name" value="MPP_PAPs"/>
    <property type="match status" value="1"/>
</dbReference>
<comment type="caution">
    <text evidence="11">The sequence shown here is derived from an EMBL/GenBank/DDBJ whole genome shotgun (WGS) entry which is preliminary data.</text>
</comment>
<protein>
    <recommendedName>
        <fullName evidence="7">Purple acid phosphatase</fullName>
        <ecNumber evidence="7">3.1.3.2</ecNumber>
    </recommendedName>
</protein>
<dbReference type="Gene3D" id="1.25.10.10">
    <property type="entry name" value="Leucine-rich Repeat Variant"/>
    <property type="match status" value="2"/>
</dbReference>
<keyword evidence="5" id="KW-0732">Signal</keyword>
<dbReference type="InterPro" id="IPR025733">
    <property type="entry name" value="PAPs_C"/>
</dbReference>
<dbReference type="InterPro" id="IPR000225">
    <property type="entry name" value="Armadillo"/>
</dbReference>
<dbReference type="InterPro" id="IPR015914">
    <property type="entry name" value="PAPs_N"/>
</dbReference>
<dbReference type="SUPFAM" id="SSF49363">
    <property type="entry name" value="Purple acid phosphatase, N-terminal domain"/>
    <property type="match status" value="1"/>
</dbReference>
<comment type="similarity">
    <text evidence="2 7">Belongs to the metallophosphoesterase superfamily. Purple acid phosphatase family.</text>
</comment>
<organism evidence="11 12">
    <name type="scientific">Coccomyxa subellipsoidea</name>
    <dbReference type="NCBI Taxonomy" id="248742"/>
    <lineage>
        <taxon>Eukaryota</taxon>
        <taxon>Viridiplantae</taxon>
        <taxon>Chlorophyta</taxon>
        <taxon>core chlorophytes</taxon>
        <taxon>Trebouxiophyceae</taxon>
        <taxon>Trebouxiophyceae incertae sedis</taxon>
        <taxon>Coccomyxaceae</taxon>
        <taxon>Coccomyxa</taxon>
    </lineage>
</organism>
<dbReference type="SUPFAM" id="SSF48371">
    <property type="entry name" value="ARM repeat"/>
    <property type="match status" value="1"/>
</dbReference>
<dbReference type="EC" id="3.1.3.2" evidence="7"/>
<feature type="domain" description="Purple acid phosphatase N-terminal" evidence="10">
    <location>
        <begin position="459"/>
        <end position="562"/>
    </location>
</feature>
<accession>A0ABR2YR34</accession>
<dbReference type="SUPFAM" id="SSF56300">
    <property type="entry name" value="Metallo-dependent phosphatases"/>
    <property type="match status" value="1"/>
</dbReference>
<evidence type="ECO:0000256" key="1">
    <source>
        <dbReference type="ARBA" id="ARBA00004613"/>
    </source>
</evidence>
<dbReference type="Pfam" id="PF14008">
    <property type="entry name" value="Metallophos_C"/>
    <property type="match status" value="1"/>
</dbReference>
<evidence type="ECO:0000259" key="8">
    <source>
        <dbReference type="Pfam" id="PF00149"/>
    </source>
</evidence>
<dbReference type="PANTHER" id="PTHR45778">
    <property type="entry name" value="PURPLE ACID PHOSPHATASE-RELATED"/>
    <property type="match status" value="1"/>
</dbReference>
<dbReference type="InterPro" id="IPR008963">
    <property type="entry name" value="Purple_acid_Pase-like_N"/>
</dbReference>